<protein>
    <submittedName>
        <fullName evidence="1">Aminopeptidase O</fullName>
    </submittedName>
</protein>
<reference evidence="1 2" key="1">
    <citation type="submission" date="2021-06" db="EMBL/GenBank/DDBJ databases">
        <title>Caerostris extrusa draft genome.</title>
        <authorList>
            <person name="Kono N."/>
            <person name="Arakawa K."/>
        </authorList>
    </citation>
    <scope>NUCLEOTIDE SEQUENCE [LARGE SCALE GENOMIC DNA]</scope>
</reference>
<dbReference type="PANTHER" id="PTHR46627:SF1">
    <property type="entry name" value="AMINOPEPTIDASE O"/>
    <property type="match status" value="1"/>
</dbReference>
<dbReference type="AlphaFoldDB" id="A0AAV4N096"/>
<evidence type="ECO:0000313" key="1">
    <source>
        <dbReference type="EMBL" id="GIX77918.1"/>
    </source>
</evidence>
<dbReference type="GO" id="GO:0005730">
    <property type="term" value="C:nucleolus"/>
    <property type="evidence" value="ECO:0007669"/>
    <property type="project" value="InterPro"/>
</dbReference>
<dbReference type="GO" id="GO:0070006">
    <property type="term" value="F:metalloaminopeptidase activity"/>
    <property type="evidence" value="ECO:0007669"/>
    <property type="project" value="InterPro"/>
</dbReference>
<dbReference type="InterPro" id="IPR033577">
    <property type="entry name" value="AOPep"/>
</dbReference>
<comment type="caution">
    <text evidence="1">The sequence shown here is derived from an EMBL/GenBank/DDBJ whole genome shotgun (WGS) entry which is preliminary data.</text>
</comment>
<keyword evidence="2" id="KW-1185">Reference proteome</keyword>
<gene>
    <name evidence="1" type="primary">AOPEP</name>
    <name evidence="1" type="ORF">CEXT_565801</name>
</gene>
<dbReference type="Proteomes" id="UP001054945">
    <property type="component" value="Unassembled WGS sequence"/>
</dbReference>
<organism evidence="1 2">
    <name type="scientific">Caerostris extrusa</name>
    <name type="common">Bark spider</name>
    <name type="synonym">Caerostris bankana</name>
    <dbReference type="NCBI Taxonomy" id="172846"/>
    <lineage>
        <taxon>Eukaryota</taxon>
        <taxon>Metazoa</taxon>
        <taxon>Ecdysozoa</taxon>
        <taxon>Arthropoda</taxon>
        <taxon>Chelicerata</taxon>
        <taxon>Arachnida</taxon>
        <taxon>Araneae</taxon>
        <taxon>Araneomorphae</taxon>
        <taxon>Entelegynae</taxon>
        <taxon>Araneoidea</taxon>
        <taxon>Araneidae</taxon>
        <taxon>Caerostris</taxon>
    </lineage>
</organism>
<keyword evidence="1" id="KW-0378">Hydrolase</keyword>
<sequence length="251" mass="28707">MTKTTSFVKLCWECFENDPIFSQEDLPLMSNVEDILVRHYNFNFECNFHTKTFSCSVLLFLESVCDAFSKESRCGSGQHIDKRGGGGFTIQVADWSLKIWKNSETCKYCFPRLIRVSYETTSSCPSVLWTSDQDRNPAVFSHGAFINNRALFPCQEPPVAMATWEATVTVADPVTVLMSGDEAPRISREEGLAHYYYFTKKVLPLSTLCLAIGWWREHSIQLEDKKYPKCRLFAPSQWMNGAIQVSDVVRF</sequence>
<dbReference type="PANTHER" id="PTHR46627">
    <property type="entry name" value="AMINOPEPTIDASE O"/>
    <property type="match status" value="1"/>
</dbReference>
<dbReference type="InterPro" id="IPR042097">
    <property type="entry name" value="Aminopeptidase_N-like_N_sf"/>
</dbReference>
<dbReference type="Gene3D" id="2.60.40.1730">
    <property type="entry name" value="tricorn interacting facor f3 domain"/>
    <property type="match status" value="1"/>
</dbReference>
<keyword evidence="1" id="KW-0031">Aminopeptidase</keyword>
<proteinExistence type="predicted"/>
<keyword evidence="1" id="KW-0645">Protease</keyword>
<name>A0AAV4N096_CAEEX</name>
<dbReference type="SUPFAM" id="SSF63737">
    <property type="entry name" value="Leukotriene A4 hydrolase N-terminal domain"/>
    <property type="match status" value="1"/>
</dbReference>
<accession>A0AAV4N096</accession>
<evidence type="ECO:0000313" key="2">
    <source>
        <dbReference type="Proteomes" id="UP001054945"/>
    </source>
</evidence>
<dbReference type="EMBL" id="BPLR01002802">
    <property type="protein sequence ID" value="GIX77918.1"/>
    <property type="molecule type" value="Genomic_DNA"/>
</dbReference>